<dbReference type="Gene3D" id="3.30.70.360">
    <property type="match status" value="1"/>
</dbReference>
<dbReference type="AlphaFoldDB" id="A0A379AFL1"/>
<protein>
    <submittedName>
        <fullName evidence="3">Peptidase T</fullName>
        <ecNumber evidence="3">3.4.11.4</ecNumber>
    </submittedName>
</protein>
<reference evidence="3 4" key="1">
    <citation type="submission" date="2018-06" db="EMBL/GenBank/DDBJ databases">
        <authorList>
            <consortium name="Pathogen Informatics"/>
            <person name="Doyle S."/>
        </authorList>
    </citation>
    <scope>NUCLEOTIDE SEQUENCE [LARGE SCALE GENOMIC DNA]</scope>
    <source>
        <strain evidence="3 4">NCTC9381</strain>
    </source>
</reference>
<dbReference type="InterPro" id="IPR036264">
    <property type="entry name" value="Bact_exopeptidase_dim_dom"/>
</dbReference>
<evidence type="ECO:0000313" key="3">
    <source>
        <dbReference type="EMBL" id="SUB16703.1"/>
    </source>
</evidence>
<gene>
    <name evidence="3" type="primary">pepT_1</name>
    <name evidence="3" type="ORF">NCTC9381_02619</name>
</gene>
<keyword evidence="3" id="KW-0031">Aminopeptidase</keyword>
<dbReference type="GO" id="GO:0045148">
    <property type="term" value="F:tripeptide aminopeptidase activity"/>
    <property type="evidence" value="ECO:0007669"/>
    <property type="project" value="UniProtKB-EC"/>
</dbReference>
<organism evidence="3 4">
    <name type="scientific">Enterobacter agglomerans</name>
    <name type="common">Erwinia herbicola</name>
    <name type="synonym">Pantoea agglomerans</name>
    <dbReference type="NCBI Taxonomy" id="549"/>
    <lineage>
        <taxon>Bacteria</taxon>
        <taxon>Pseudomonadati</taxon>
        <taxon>Pseudomonadota</taxon>
        <taxon>Gammaproteobacteria</taxon>
        <taxon>Enterobacterales</taxon>
        <taxon>Erwiniaceae</taxon>
        <taxon>Pantoea</taxon>
        <taxon>Pantoea agglomerans group</taxon>
    </lineage>
</organism>
<accession>A0A379AFL1</accession>
<dbReference type="PANTHER" id="PTHR42994:SF1">
    <property type="entry name" value="PEPTIDASE T"/>
    <property type="match status" value="1"/>
</dbReference>
<dbReference type="SUPFAM" id="SSF55031">
    <property type="entry name" value="Bacterial exopeptidase dimerisation domain"/>
    <property type="match status" value="1"/>
</dbReference>
<dbReference type="Proteomes" id="UP000254640">
    <property type="component" value="Unassembled WGS sequence"/>
</dbReference>
<keyword evidence="4" id="KW-1185">Reference proteome</keyword>
<dbReference type="PANTHER" id="PTHR42994">
    <property type="entry name" value="PEPTIDASE T"/>
    <property type="match status" value="1"/>
</dbReference>
<dbReference type="EMBL" id="UGSO01000001">
    <property type="protein sequence ID" value="SUB16703.1"/>
    <property type="molecule type" value="Genomic_DNA"/>
</dbReference>
<proteinExistence type="predicted"/>
<dbReference type="EC" id="3.4.11.4" evidence="3"/>
<keyword evidence="2" id="KW-0862">Zinc</keyword>
<evidence type="ECO:0000256" key="2">
    <source>
        <dbReference type="ARBA" id="ARBA00022833"/>
    </source>
</evidence>
<evidence type="ECO:0000256" key="1">
    <source>
        <dbReference type="ARBA" id="ARBA00001947"/>
    </source>
</evidence>
<keyword evidence="3" id="KW-0645">Protease</keyword>
<comment type="cofactor">
    <cofactor evidence="1">
        <name>Zn(2+)</name>
        <dbReference type="ChEBI" id="CHEBI:29105"/>
    </cofactor>
</comment>
<evidence type="ECO:0000313" key="4">
    <source>
        <dbReference type="Proteomes" id="UP000254640"/>
    </source>
</evidence>
<keyword evidence="3" id="KW-0378">Hydrolase</keyword>
<name>A0A379AFL1_ENTAG</name>
<sequence>MTTSACLIGSRPRSTPEGREGYIWFNEIQANASKATLKASIRDFDLTSFAARKQQLQQAAEDLAARYPTGKVNVSISDTYSNISKRTG</sequence>